<dbReference type="PROSITE" id="PS50088">
    <property type="entry name" value="ANK_REPEAT"/>
    <property type="match status" value="9"/>
</dbReference>
<feature type="repeat" description="ANK" evidence="3">
    <location>
        <begin position="488"/>
        <end position="520"/>
    </location>
</feature>
<feature type="repeat" description="ANK" evidence="3">
    <location>
        <begin position="455"/>
        <end position="487"/>
    </location>
</feature>
<sequence length="867" mass="94354">MDEQLIAAIEAKNFQRVEELLAAGANPNAKKGDRTAYQLVPHGADNIKCALIEAGAEDPELKHALVWVIFTGRVETVRVLIEKGADVNVSTYSGTPIQAAARQGYTEIVELLIAAGADVDAGSSISTPLQDAIEHGHTDIALKLIAAGANPNGASSFNPAKPIAMAAAQGSPEVIRALIAAGANVNINISHITLNRLKLQRETASNLQAAFGAMETVGRIMDSLEGLEDTDEVPAQIQSEMAQIESVSAQSRVRSTEPENAVDTTPIIIAARCGHAEALTILLEAGADPHCKDGEGLSAYDWAVRNEYPQILAVLRQFGIDGTRISLEERLLVAAENGNVALVRDCLGQGANPNTRDARRKTRDRTPLILASTAGHLTVVQALLATGADPNLTDRGADAQPVPKSLLEHSDPETILSMGFRFGRSALMYAAESGHPEIVRVLLLSGANPDRQDAVNYTALALAAENRHLNIVQALVAAGANVNQSVTYGKTPLMLACEKGTVEMVEFLLDRGAQVNAVSQDRNTALALAAGASHYVEVDRDVRSSGSGIREYRDDGSCWEWQALPEERVIEMVQLLLEAGADPNLPNCETTPLNEAARKGHLGLLQILLGAGASLEVRSRNGNTAVSEAKLYGQQHILAFLREYTGTDLSQFQQRQSQRPTDNDDFEDEEDFAENDERWGEELLPPDFSNAAQNPEYQQAVNDLAEICGSTPTLISEDRPGWFSIHVNSKRRKDIKTEELQRQFLQRGCFVYEFKYSRKEPEKLCILPTTDKYDAIALHQTNGCNYGIGPGYVVQWLKDLEQEQPFVLTCIAHDTLAGRFLTPIENPEELAARMYDFCSDIVEQGCGSVEFLAEELASSQKLFFWWD</sequence>
<feature type="region of interest" description="Disordered" evidence="4">
    <location>
        <begin position="651"/>
        <end position="676"/>
    </location>
</feature>
<feature type="repeat" description="ANK" evidence="3">
    <location>
        <begin position="92"/>
        <end position="124"/>
    </location>
</feature>
<dbReference type="InterPro" id="IPR002110">
    <property type="entry name" value="Ankyrin_rpt"/>
</dbReference>
<evidence type="ECO:0000313" key="7">
    <source>
        <dbReference type="Proteomes" id="UP001576780"/>
    </source>
</evidence>
<dbReference type="Pfam" id="PF14062">
    <property type="entry name" value="DUF4253"/>
    <property type="match status" value="1"/>
</dbReference>
<feature type="repeat" description="ANK" evidence="3">
    <location>
        <begin position="588"/>
        <end position="620"/>
    </location>
</feature>
<evidence type="ECO:0000256" key="1">
    <source>
        <dbReference type="ARBA" id="ARBA00022737"/>
    </source>
</evidence>
<dbReference type="InterPro" id="IPR036770">
    <property type="entry name" value="Ankyrin_rpt-contain_sf"/>
</dbReference>
<dbReference type="RefSeq" id="WP_413277668.1">
    <property type="nucleotide sequence ID" value="NZ_JBHFNT010000101.1"/>
</dbReference>
<accession>A0ABV4WJJ1</accession>
<keyword evidence="7" id="KW-1185">Reference proteome</keyword>
<dbReference type="SMART" id="SM00248">
    <property type="entry name" value="ANK"/>
    <property type="match status" value="14"/>
</dbReference>
<dbReference type="Gene3D" id="1.25.40.20">
    <property type="entry name" value="Ankyrin repeat-containing domain"/>
    <property type="match status" value="7"/>
</dbReference>
<protein>
    <submittedName>
        <fullName evidence="6">Ankyrin repeat domain-containing protein</fullName>
    </submittedName>
</protein>
<gene>
    <name evidence="6" type="ORF">ACE1CA_12035</name>
</gene>
<dbReference type="PROSITE" id="PS50297">
    <property type="entry name" value="ANK_REP_REGION"/>
    <property type="match status" value="8"/>
</dbReference>
<dbReference type="SUPFAM" id="SSF48403">
    <property type="entry name" value="Ankyrin repeat"/>
    <property type="match status" value="2"/>
</dbReference>
<evidence type="ECO:0000256" key="4">
    <source>
        <dbReference type="SAM" id="MobiDB-lite"/>
    </source>
</evidence>
<dbReference type="Proteomes" id="UP001576780">
    <property type="component" value="Unassembled WGS sequence"/>
</dbReference>
<keyword evidence="1" id="KW-0677">Repeat</keyword>
<feature type="repeat" description="ANK" evidence="3">
    <location>
        <begin position="262"/>
        <end position="294"/>
    </location>
</feature>
<feature type="domain" description="DUF4253" evidence="5">
    <location>
        <begin position="764"/>
        <end position="867"/>
    </location>
</feature>
<dbReference type="PANTHER" id="PTHR24126">
    <property type="entry name" value="ANKYRIN REPEAT, PH AND SEC7 DOMAIN CONTAINING PROTEIN SECG-RELATED"/>
    <property type="match status" value="1"/>
</dbReference>
<dbReference type="PANTHER" id="PTHR24126:SF14">
    <property type="entry name" value="ANK_REP_REGION DOMAIN-CONTAINING PROTEIN"/>
    <property type="match status" value="1"/>
</dbReference>
<feature type="repeat" description="ANK" evidence="3">
    <location>
        <begin position="158"/>
        <end position="190"/>
    </location>
</feature>
<dbReference type="Pfam" id="PF00023">
    <property type="entry name" value="Ank"/>
    <property type="match status" value="2"/>
</dbReference>
<name>A0ABV4WJJ1_9CYAN</name>
<evidence type="ECO:0000259" key="5">
    <source>
        <dbReference type="Pfam" id="PF14062"/>
    </source>
</evidence>
<comment type="caution">
    <text evidence="6">The sequence shown here is derived from an EMBL/GenBank/DDBJ whole genome shotgun (WGS) entry which is preliminary data.</text>
</comment>
<feature type="compositionally biased region" description="Acidic residues" evidence="4">
    <location>
        <begin position="663"/>
        <end position="674"/>
    </location>
</feature>
<reference evidence="6 7" key="1">
    <citation type="submission" date="2024-09" db="EMBL/GenBank/DDBJ databases">
        <title>Floridaenema gen nov. (Aerosakkonemataceae, Aerosakkonematales ord. nov., Cyanobacteria) from benthic tropical and subtropical fresh waters, with the description of four new species.</title>
        <authorList>
            <person name="Moretto J.A."/>
            <person name="Berthold D.E."/>
            <person name="Lefler F.W."/>
            <person name="Huang I.-S."/>
            <person name="Laughinghouse H. IV."/>
        </authorList>
    </citation>
    <scope>NUCLEOTIDE SEQUENCE [LARGE SCALE GENOMIC DNA]</scope>
    <source>
        <strain evidence="6 7">BLCC-F167</strain>
    </source>
</reference>
<keyword evidence="2 3" id="KW-0040">ANK repeat</keyword>
<dbReference type="Pfam" id="PF12796">
    <property type="entry name" value="Ank_2"/>
    <property type="match status" value="4"/>
</dbReference>
<feature type="compositionally biased region" description="Polar residues" evidence="4">
    <location>
        <begin position="651"/>
        <end position="660"/>
    </location>
</feature>
<feature type="repeat" description="ANK" evidence="3">
    <location>
        <begin position="422"/>
        <end position="454"/>
    </location>
</feature>
<evidence type="ECO:0000256" key="2">
    <source>
        <dbReference type="ARBA" id="ARBA00023043"/>
    </source>
</evidence>
<feature type="repeat" description="ANK" evidence="3">
    <location>
        <begin position="363"/>
        <end position="395"/>
    </location>
</feature>
<evidence type="ECO:0000256" key="3">
    <source>
        <dbReference type="PROSITE-ProRule" id="PRU00023"/>
    </source>
</evidence>
<evidence type="ECO:0000313" key="6">
    <source>
        <dbReference type="EMBL" id="MFB2835251.1"/>
    </source>
</evidence>
<proteinExistence type="predicted"/>
<dbReference type="EMBL" id="JBHFNT010000101">
    <property type="protein sequence ID" value="MFB2835251.1"/>
    <property type="molecule type" value="Genomic_DNA"/>
</dbReference>
<dbReference type="InterPro" id="IPR025349">
    <property type="entry name" value="DUF4253"/>
</dbReference>
<dbReference type="PRINTS" id="PR01415">
    <property type="entry name" value="ANKYRIN"/>
</dbReference>
<organism evidence="6 7">
    <name type="scientific">Floridaenema evergladense BLCC-F167</name>
    <dbReference type="NCBI Taxonomy" id="3153639"/>
    <lineage>
        <taxon>Bacteria</taxon>
        <taxon>Bacillati</taxon>
        <taxon>Cyanobacteriota</taxon>
        <taxon>Cyanophyceae</taxon>
        <taxon>Oscillatoriophycideae</taxon>
        <taxon>Aerosakkonematales</taxon>
        <taxon>Aerosakkonemataceae</taxon>
        <taxon>Floridanema</taxon>
        <taxon>Floridanema evergladense</taxon>
    </lineage>
</organism>
<feature type="repeat" description="ANK" evidence="3">
    <location>
        <begin position="124"/>
        <end position="156"/>
    </location>
</feature>
<dbReference type="Pfam" id="PF13857">
    <property type="entry name" value="Ank_5"/>
    <property type="match status" value="1"/>
</dbReference>